<comment type="caution">
    <text evidence="1">The sequence shown here is derived from an EMBL/GenBank/DDBJ whole genome shotgun (WGS) entry which is preliminary data.</text>
</comment>
<proteinExistence type="predicted"/>
<reference evidence="1 2" key="1">
    <citation type="journal article" date="2022" name="DNA Res.">
        <title>Chromosomal-level genome assembly of the orchid tree Bauhinia variegata (Leguminosae; Cercidoideae) supports the allotetraploid origin hypothesis of Bauhinia.</title>
        <authorList>
            <person name="Zhong Y."/>
            <person name="Chen Y."/>
            <person name="Zheng D."/>
            <person name="Pang J."/>
            <person name="Liu Y."/>
            <person name="Luo S."/>
            <person name="Meng S."/>
            <person name="Qian L."/>
            <person name="Wei D."/>
            <person name="Dai S."/>
            <person name="Zhou R."/>
        </authorList>
    </citation>
    <scope>NUCLEOTIDE SEQUENCE [LARGE SCALE GENOMIC DNA]</scope>
    <source>
        <strain evidence="1">BV-YZ2020</strain>
    </source>
</reference>
<accession>A0ACB9MCN8</accession>
<dbReference type="EMBL" id="CM039434">
    <property type="protein sequence ID" value="KAI4322064.1"/>
    <property type="molecule type" value="Genomic_DNA"/>
</dbReference>
<evidence type="ECO:0000313" key="2">
    <source>
        <dbReference type="Proteomes" id="UP000828941"/>
    </source>
</evidence>
<dbReference type="Proteomes" id="UP000828941">
    <property type="component" value="Chromosome 9"/>
</dbReference>
<keyword evidence="2" id="KW-1185">Reference proteome</keyword>
<sequence>MASKKVLARVLNVVILTLAVSLPFVQSSSSSFHYGPNMAENRATKVAAKVERFWNEVSLTDTVQVSARQVPTGPDPLHHNKNPISP</sequence>
<protein>
    <submittedName>
        <fullName evidence="1">Uncharacterized protein</fullName>
    </submittedName>
</protein>
<organism evidence="1 2">
    <name type="scientific">Bauhinia variegata</name>
    <name type="common">Purple orchid tree</name>
    <name type="synonym">Phanera variegata</name>
    <dbReference type="NCBI Taxonomy" id="167791"/>
    <lineage>
        <taxon>Eukaryota</taxon>
        <taxon>Viridiplantae</taxon>
        <taxon>Streptophyta</taxon>
        <taxon>Embryophyta</taxon>
        <taxon>Tracheophyta</taxon>
        <taxon>Spermatophyta</taxon>
        <taxon>Magnoliopsida</taxon>
        <taxon>eudicotyledons</taxon>
        <taxon>Gunneridae</taxon>
        <taxon>Pentapetalae</taxon>
        <taxon>rosids</taxon>
        <taxon>fabids</taxon>
        <taxon>Fabales</taxon>
        <taxon>Fabaceae</taxon>
        <taxon>Cercidoideae</taxon>
        <taxon>Cercideae</taxon>
        <taxon>Bauhiniinae</taxon>
        <taxon>Bauhinia</taxon>
    </lineage>
</organism>
<name>A0ACB9MCN8_BAUVA</name>
<gene>
    <name evidence="1" type="ORF">L6164_021787</name>
</gene>
<evidence type="ECO:0000313" key="1">
    <source>
        <dbReference type="EMBL" id="KAI4322064.1"/>
    </source>
</evidence>